<dbReference type="EMBL" id="JAVRAF010000009">
    <property type="protein sequence ID" value="MDX8304645.1"/>
    <property type="molecule type" value="Genomic_DNA"/>
</dbReference>
<organism evidence="2">
    <name type="scientific">Agrobacterium rosae</name>
    <dbReference type="NCBI Taxonomy" id="1972867"/>
    <lineage>
        <taxon>Bacteria</taxon>
        <taxon>Pseudomonadati</taxon>
        <taxon>Pseudomonadota</taxon>
        <taxon>Alphaproteobacteria</taxon>
        <taxon>Hyphomicrobiales</taxon>
        <taxon>Rhizobiaceae</taxon>
        <taxon>Rhizobium/Agrobacterium group</taxon>
        <taxon>Agrobacterium</taxon>
    </lineage>
</organism>
<dbReference type="InterPro" id="IPR025391">
    <property type="entry name" value="DUF4123"/>
</dbReference>
<dbReference type="Pfam" id="PF13503">
    <property type="entry name" value="DUF4123"/>
    <property type="match status" value="1"/>
</dbReference>
<protein>
    <submittedName>
        <fullName evidence="2">DUF4123 domain-containing protein</fullName>
    </submittedName>
</protein>
<reference evidence="2" key="1">
    <citation type="journal article" date="2023" name="Phytobiomes J">
        <title>Deciphering the key players within the bacterial microbiota associated with aerial crown gall tumors on rhododendron: Insights into the gallobiome.</title>
        <authorList>
            <person name="Kuzmanovic N."/>
            <person name="Nesme J."/>
            <person name="Wolf J."/>
            <person name="Neumann-Schaal M."/>
            <person name="Petersen J."/>
            <person name="Fernandez-Gnecco G."/>
            <person name="Sproeer C."/>
            <person name="Bunk B."/>
            <person name="Overmann J."/>
            <person name="Sorensen S.J."/>
            <person name="Idczak E."/>
            <person name="Smalla K."/>
        </authorList>
    </citation>
    <scope>NUCLEOTIDE SEQUENCE</scope>
    <source>
        <strain evidence="2">Rho-11.1</strain>
    </source>
</reference>
<name>A0AAW9FP54_9HYPH</name>
<gene>
    <name evidence="2" type="ORF">RMR22_20510</name>
</gene>
<dbReference type="AlphaFoldDB" id="A0AAW9FP54"/>
<evidence type="ECO:0000259" key="1">
    <source>
        <dbReference type="Pfam" id="PF13503"/>
    </source>
</evidence>
<evidence type="ECO:0000313" key="2">
    <source>
        <dbReference type="EMBL" id="MDX8304645.1"/>
    </source>
</evidence>
<dbReference type="RefSeq" id="WP_320203323.1">
    <property type="nucleotide sequence ID" value="NZ_CP192783.1"/>
</dbReference>
<feature type="domain" description="DUF4123" evidence="1">
    <location>
        <begin position="32"/>
        <end position="163"/>
    </location>
</feature>
<comment type="caution">
    <text evidence="2">The sequence shown here is derived from an EMBL/GenBank/DDBJ whole genome shotgun (WGS) entry which is preliminary data.</text>
</comment>
<accession>A0AAW9FP54</accession>
<sequence length="315" mass="35298">MAPNVSNTAVKDPVLNRFRKEVSDMIADGNTYAVLDGAHFDDLQDELLKVNISSRSLFLSGGDNQWRRDGPWLVALSDRRVNAHIMDLTLEKPCAVFWSCPSGETALYKHLRSINRILVPDDRIEQNLATPLTRVIYERVLFRHWDPNVMGALLPSFTEAQFSRVLGPAKAITMNATKYGGIKRLSNPGSFPPAPKGPLKITTTEIGKTNDLMGEATVTRISNYLRKVAPYQTAKMDNFELSKATQQYIKDGREYGVKSEAALARWSYMQVVTSGKLTQNPDVYKVMTAKDPTVSADRRVQILLQASIKHAEEKR</sequence>
<proteinExistence type="predicted"/>